<dbReference type="InterPro" id="IPR036865">
    <property type="entry name" value="CRAL-TRIO_dom_sf"/>
</dbReference>
<name>A0A9N8D9E2_9STRA</name>
<dbReference type="SMART" id="SM00516">
    <property type="entry name" value="SEC14"/>
    <property type="match status" value="1"/>
</dbReference>
<dbReference type="PROSITE" id="PS50191">
    <property type="entry name" value="CRAL_TRIO"/>
    <property type="match status" value="1"/>
</dbReference>
<dbReference type="InterPro" id="IPR001251">
    <property type="entry name" value="CRAL-TRIO_dom"/>
</dbReference>
<dbReference type="SUPFAM" id="SSF52087">
    <property type="entry name" value="CRAL/TRIO domain"/>
    <property type="match status" value="1"/>
</dbReference>
<gene>
    <name evidence="3" type="ORF">SEMRO_7_G006340.1</name>
</gene>
<dbReference type="Proteomes" id="UP001153069">
    <property type="component" value="Unassembled WGS sequence"/>
</dbReference>
<sequence length="381" mass="43343">MTSTSMTDMLLPVVEAVPFFRRAKVHVFGVTTTTATKPTKTKTAVKTATRVSGGQQVEEIEDQVEIEEPPQKKQKLQPDQATNKPQYDFPLFPNQANFEKDPNAPIPFRYLDAHQKEGPARKATLESLQWRKQFQIDTILSRPNPNYDVTKAILPHYFIGRSTTTNHVVFIQRPGLANMELAKHNNVQSQDMSLQYAYVFEYCWNIMHPHETAATDPDALMIGILDMQGLHLGLLRKGDLISFVKEFVGMIDAHYPTRGLKTYMINAPQWFNMVWKLVSPIMRESTKEKIVLYSAGDDQDEALLEALGPDMAATVMQALRIPDKKELKNKNKYDLSLTSDILLETEMEQEIRSFVMKRLEQDGIEMKPVLSLADPKPTESS</sequence>
<evidence type="ECO:0000259" key="2">
    <source>
        <dbReference type="PROSITE" id="PS50191"/>
    </source>
</evidence>
<dbReference type="PANTHER" id="PTHR45657:SF1">
    <property type="entry name" value="CRAL-TRIO DOMAIN-CONTAINING PROTEIN YKL091C-RELATED"/>
    <property type="match status" value="1"/>
</dbReference>
<dbReference type="PANTHER" id="PTHR45657">
    <property type="entry name" value="CRAL-TRIO DOMAIN-CONTAINING PROTEIN YKL091C-RELATED"/>
    <property type="match status" value="1"/>
</dbReference>
<protein>
    <submittedName>
        <fullName evidence="3">SEC14-like protein 5</fullName>
    </submittedName>
</protein>
<dbReference type="EMBL" id="CAICTM010000007">
    <property type="protein sequence ID" value="CAB9496664.1"/>
    <property type="molecule type" value="Genomic_DNA"/>
</dbReference>
<evidence type="ECO:0000313" key="4">
    <source>
        <dbReference type="Proteomes" id="UP001153069"/>
    </source>
</evidence>
<dbReference type="OrthoDB" id="1434354at2759"/>
<reference evidence="3" key="1">
    <citation type="submission" date="2020-06" db="EMBL/GenBank/DDBJ databases">
        <authorList>
            <consortium name="Plant Systems Biology data submission"/>
        </authorList>
    </citation>
    <scope>NUCLEOTIDE SEQUENCE</scope>
    <source>
        <strain evidence="3">D6</strain>
    </source>
</reference>
<feature type="region of interest" description="Disordered" evidence="1">
    <location>
        <begin position="51"/>
        <end position="92"/>
    </location>
</feature>
<dbReference type="Gene3D" id="3.40.525.10">
    <property type="entry name" value="CRAL-TRIO lipid binding domain"/>
    <property type="match status" value="1"/>
</dbReference>
<evidence type="ECO:0000313" key="3">
    <source>
        <dbReference type="EMBL" id="CAB9496664.1"/>
    </source>
</evidence>
<dbReference type="AlphaFoldDB" id="A0A9N8D9E2"/>
<feature type="compositionally biased region" description="Acidic residues" evidence="1">
    <location>
        <begin position="58"/>
        <end position="68"/>
    </location>
</feature>
<proteinExistence type="predicted"/>
<dbReference type="CDD" id="cd00170">
    <property type="entry name" value="SEC14"/>
    <property type="match status" value="1"/>
</dbReference>
<accession>A0A9N8D9E2</accession>
<keyword evidence="4" id="KW-1185">Reference proteome</keyword>
<organism evidence="3 4">
    <name type="scientific">Seminavis robusta</name>
    <dbReference type="NCBI Taxonomy" id="568900"/>
    <lineage>
        <taxon>Eukaryota</taxon>
        <taxon>Sar</taxon>
        <taxon>Stramenopiles</taxon>
        <taxon>Ochrophyta</taxon>
        <taxon>Bacillariophyta</taxon>
        <taxon>Bacillariophyceae</taxon>
        <taxon>Bacillariophycidae</taxon>
        <taxon>Naviculales</taxon>
        <taxon>Naviculaceae</taxon>
        <taxon>Seminavis</taxon>
    </lineage>
</organism>
<dbReference type="Pfam" id="PF00650">
    <property type="entry name" value="CRAL_TRIO"/>
    <property type="match status" value="1"/>
</dbReference>
<feature type="domain" description="CRAL-TRIO" evidence="2">
    <location>
        <begin position="146"/>
        <end position="333"/>
    </location>
</feature>
<dbReference type="InterPro" id="IPR051026">
    <property type="entry name" value="PI/PC_transfer"/>
</dbReference>
<evidence type="ECO:0000256" key="1">
    <source>
        <dbReference type="SAM" id="MobiDB-lite"/>
    </source>
</evidence>
<comment type="caution">
    <text evidence="3">The sequence shown here is derived from an EMBL/GenBank/DDBJ whole genome shotgun (WGS) entry which is preliminary data.</text>
</comment>